<dbReference type="Gene3D" id="3.40.50.300">
    <property type="entry name" value="P-loop containing nucleotide triphosphate hydrolases"/>
    <property type="match status" value="1"/>
</dbReference>
<keyword evidence="2" id="KW-1185">Reference proteome</keyword>
<organism evidence="1 2">
    <name type="scientific">Acanthamoeba castellanii (strain ATCC 30010 / Neff)</name>
    <dbReference type="NCBI Taxonomy" id="1257118"/>
    <lineage>
        <taxon>Eukaryota</taxon>
        <taxon>Amoebozoa</taxon>
        <taxon>Discosea</taxon>
        <taxon>Longamoebia</taxon>
        <taxon>Centramoebida</taxon>
        <taxon>Acanthamoebidae</taxon>
        <taxon>Acanthamoeba</taxon>
    </lineage>
</organism>
<keyword evidence="1" id="KW-0418">Kinase</keyword>
<sequence length="391" mass="43837">MAFFRELLLSLVEDEPQLQRRFLDVTANGSGGEDGVEIATLPFLLHILSVDEKRERLMAARVATAIRQDEDGGDDGEAQGDSILHYAARRGYTFWCDALLRRDALLDEPNSAQAFPPLFYGAALTVGSLHAVDVARDFSRAEIVDYLETYLATSGVKPGQSQALVTIPGAADGPATAPGHKRVLTIGICGATSSGKSTLVKRLVKHFNIASYVRFDNFWKSYNELPREQGYVHGECPEALRMDEFVAYLRAAQHRSEEDWTETSEPFIFVDGFLLFCDVKYLPLYDIKIFINVSKEKCKERRFGRDPGTSEDYFERIIWPSYCQWNSHPLGVYEQRRLASDHGAGIAPKEQHAVEHDGILFINGEADVDEVFRSALDHINSRRQAHLTSST</sequence>
<proteinExistence type="predicted"/>
<dbReference type="Proteomes" id="UP000011083">
    <property type="component" value="Unassembled WGS sequence"/>
</dbReference>
<dbReference type="VEuPathDB" id="AmoebaDB:ACA1_389330"/>
<accession>L8GDW0</accession>
<gene>
    <name evidence="1" type="ORF">ACA1_389330</name>
</gene>
<dbReference type="PANTHER" id="PTHR10285">
    <property type="entry name" value="URIDINE KINASE"/>
    <property type="match status" value="1"/>
</dbReference>
<evidence type="ECO:0000313" key="1">
    <source>
        <dbReference type="EMBL" id="ELR11212.1"/>
    </source>
</evidence>
<protein>
    <submittedName>
        <fullName evidence="1">Nicotinamide riboside kinase 1 family protein</fullName>
    </submittedName>
</protein>
<dbReference type="GO" id="GO:0016301">
    <property type="term" value="F:kinase activity"/>
    <property type="evidence" value="ECO:0007669"/>
    <property type="project" value="UniProtKB-KW"/>
</dbReference>
<dbReference type="RefSeq" id="XP_004333225.1">
    <property type="nucleotide sequence ID" value="XM_004333177.1"/>
</dbReference>
<dbReference type="GeneID" id="14911636"/>
<dbReference type="AlphaFoldDB" id="L8GDW0"/>
<dbReference type="EMBL" id="KB008156">
    <property type="protein sequence ID" value="ELR11212.1"/>
    <property type="molecule type" value="Genomic_DNA"/>
</dbReference>
<dbReference type="KEGG" id="acan:ACA1_389330"/>
<dbReference type="InterPro" id="IPR027417">
    <property type="entry name" value="P-loop_NTPase"/>
</dbReference>
<dbReference type="STRING" id="1257118.L8GDW0"/>
<evidence type="ECO:0000313" key="2">
    <source>
        <dbReference type="Proteomes" id="UP000011083"/>
    </source>
</evidence>
<dbReference type="OrthoDB" id="10041966at2759"/>
<dbReference type="SUPFAM" id="SSF52540">
    <property type="entry name" value="P-loop containing nucleoside triphosphate hydrolases"/>
    <property type="match status" value="1"/>
</dbReference>
<name>L8GDW0_ACACF</name>
<keyword evidence="1" id="KW-0808">Transferase</keyword>
<reference evidence="1 2" key="1">
    <citation type="journal article" date="2013" name="Genome Biol.">
        <title>Genome of Acanthamoeba castellanii highlights extensive lateral gene transfer and early evolution of tyrosine kinase signaling.</title>
        <authorList>
            <person name="Clarke M."/>
            <person name="Lohan A.J."/>
            <person name="Liu B."/>
            <person name="Lagkouvardos I."/>
            <person name="Roy S."/>
            <person name="Zafar N."/>
            <person name="Bertelli C."/>
            <person name="Schilde C."/>
            <person name="Kianianmomeni A."/>
            <person name="Burglin T.R."/>
            <person name="Frech C."/>
            <person name="Turcotte B."/>
            <person name="Kopec K.O."/>
            <person name="Synnott J.M."/>
            <person name="Choo C."/>
            <person name="Paponov I."/>
            <person name="Finkler A."/>
            <person name="Soon Heng Tan C."/>
            <person name="Hutchins A.P."/>
            <person name="Weinmeier T."/>
            <person name="Rattei T."/>
            <person name="Chu J.S."/>
            <person name="Gimenez G."/>
            <person name="Irimia M."/>
            <person name="Rigden D.J."/>
            <person name="Fitzpatrick D.A."/>
            <person name="Lorenzo-Morales J."/>
            <person name="Bateman A."/>
            <person name="Chiu C.H."/>
            <person name="Tang P."/>
            <person name="Hegemann P."/>
            <person name="Fromm H."/>
            <person name="Raoult D."/>
            <person name="Greub G."/>
            <person name="Miranda-Saavedra D."/>
            <person name="Chen N."/>
            <person name="Nash P."/>
            <person name="Ginger M.L."/>
            <person name="Horn M."/>
            <person name="Schaap P."/>
            <person name="Caler L."/>
            <person name="Loftus B."/>
        </authorList>
    </citation>
    <scope>NUCLEOTIDE SEQUENCE [LARGE SCALE GENOMIC DNA]</scope>
    <source>
        <strain evidence="1 2">Neff</strain>
    </source>
</reference>